<proteinExistence type="predicted"/>
<feature type="region of interest" description="Disordered" evidence="1">
    <location>
        <begin position="1"/>
        <end position="67"/>
    </location>
</feature>
<feature type="non-terminal residue" evidence="2">
    <location>
        <position position="1"/>
    </location>
</feature>
<reference evidence="2" key="1">
    <citation type="submission" date="2014-09" db="EMBL/GenBank/DDBJ databases">
        <authorList>
            <person name="Magalhaes I.L.F."/>
            <person name="Oliveira U."/>
            <person name="Santos F.R."/>
            <person name="Vidigal T.H.D.A."/>
            <person name="Brescovit A.D."/>
            <person name="Santos A.J."/>
        </authorList>
    </citation>
    <scope>NUCLEOTIDE SEQUENCE</scope>
</reference>
<dbReference type="EMBL" id="GBRD01016503">
    <property type="protein sequence ID" value="JAG49323.1"/>
    <property type="molecule type" value="Transcribed_RNA"/>
</dbReference>
<evidence type="ECO:0000313" key="2">
    <source>
        <dbReference type="EMBL" id="JAG49323.1"/>
    </source>
</evidence>
<sequence>ADFAYSHSQQVNSDSSLPAGQPYSTSPLPSPSFTYPTPPASQEGHSPSFTPLQSVISNGNDASPLSAAFYTSPMSSSAAVEAALNEVLPPHTYPSSPPSSPSSNSPVPSPLSLPPTSTSPLPHHILQRS</sequence>
<feature type="non-terminal residue" evidence="2">
    <location>
        <position position="129"/>
    </location>
</feature>
<name>A0A0K8S7R1_LYGHE</name>
<feature type="compositionally biased region" description="Low complexity" evidence="1">
    <location>
        <begin position="114"/>
        <end position="129"/>
    </location>
</feature>
<feature type="compositionally biased region" description="Polar residues" evidence="1">
    <location>
        <begin position="1"/>
        <end position="35"/>
    </location>
</feature>
<feature type="region of interest" description="Disordered" evidence="1">
    <location>
        <begin position="88"/>
        <end position="129"/>
    </location>
</feature>
<evidence type="ECO:0000256" key="1">
    <source>
        <dbReference type="SAM" id="MobiDB-lite"/>
    </source>
</evidence>
<feature type="compositionally biased region" description="Polar residues" evidence="1">
    <location>
        <begin position="43"/>
        <end position="63"/>
    </location>
</feature>
<dbReference type="AlphaFoldDB" id="A0A0K8S7R1"/>
<accession>A0A0K8S7R1</accession>
<feature type="compositionally biased region" description="Pro residues" evidence="1">
    <location>
        <begin position="91"/>
        <end position="100"/>
    </location>
</feature>
<protein>
    <submittedName>
        <fullName evidence="2">Uncharacterized protein</fullName>
    </submittedName>
</protein>
<organism evidence="2">
    <name type="scientific">Lygus hesperus</name>
    <name type="common">Western plant bug</name>
    <dbReference type="NCBI Taxonomy" id="30085"/>
    <lineage>
        <taxon>Eukaryota</taxon>
        <taxon>Metazoa</taxon>
        <taxon>Ecdysozoa</taxon>
        <taxon>Arthropoda</taxon>
        <taxon>Hexapoda</taxon>
        <taxon>Insecta</taxon>
        <taxon>Pterygota</taxon>
        <taxon>Neoptera</taxon>
        <taxon>Paraneoptera</taxon>
        <taxon>Hemiptera</taxon>
        <taxon>Heteroptera</taxon>
        <taxon>Panheteroptera</taxon>
        <taxon>Cimicomorpha</taxon>
        <taxon>Miridae</taxon>
        <taxon>Mirini</taxon>
        <taxon>Lygus</taxon>
    </lineage>
</organism>